<proteinExistence type="predicted"/>
<evidence type="ECO:0000313" key="4">
    <source>
        <dbReference type="Proteomes" id="UP000219947"/>
    </source>
</evidence>
<dbReference type="Gene3D" id="3.60.15.10">
    <property type="entry name" value="Ribonuclease Z/Hydroxyacylglutathione hydrolase-like"/>
    <property type="match status" value="1"/>
</dbReference>
<dbReference type="InterPro" id="IPR051453">
    <property type="entry name" value="MBL_Glyoxalase_II"/>
</dbReference>
<comment type="caution">
    <text evidence="3">The sequence shown here is derived from an EMBL/GenBank/DDBJ whole genome shotgun (WGS) entry which is preliminary data.</text>
</comment>
<dbReference type="InterPro" id="IPR001279">
    <property type="entry name" value="Metallo-B-lactamas"/>
</dbReference>
<keyword evidence="4" id="KW-1185">Reference proteome</keyword>
<dbReference type="PANTHER" id="PTHR46233">
    <property type="entry name" value="HYDROXYACYLGLUTATHIONE HYDROLASE GLOC"/>
    <property type="match status" value="1"/>
</dbReference>
<dbReference type="SMART" id="SM00849">
    <property type="entry name" value="Lactamase_B"/>
    <property type="match status" value="1"/>
</dbReference>
<dbReference type="PANTHER" id="PTHR46233:SF1">
    <property type="entry name" value="CONSERVED PROTEIN"/>
    <property type="match status" value="1"/>
</dbReference>
<dbReference type="InterPro" id="IPR036866">
    <property type="entry name" value="RibonucZ/Hydroxyglut_hydro"/>
</dbReference>
<dbReference type="SUPFAM" id="SSF56281">
    <property type="entry name" value="Metallo-hydrolase/oxidoreductase"/>
    <property type="match status" value="1"/>
</dbReference>
<feature type="compositionally biased region" description="Basic and acidic residues" evidence="1">
    <location>
        <begin position="245"/>
        <end position="257"/>
    </location>
</feature>
<accession>A0A2A8D7J2</accession>
<dbReference type="Pfam" id="PF00753">
    <property type="entry name" value="Lactamase_B"/>
    <property type="match status" value="1"/>
</dbReference>
<protein>
    <submittedName>
        <fullName evidence="3">Hydrolase</fullName>
    </submittedName>
</protein>
<evidence type="ECO:0000256" key="1">
    <source>
        <dbReference type="SAM" id="MobiDB-lite"/>
    </source>
</evidence>
<evidence type="ECO:0000313" key="3">
    <source>
        <dbReference type="EMBL" id="PEN16861.1"/>
    </source>
</evidence>
<sequence>MATYPESTLIFENPEFTVRALSVSDMDNSVYLITIRHTGEQMLIDPAYDAEALYTFTLEAIMQDCPNLALTEENDRRVRILESEEDFEPIPRCALGVTGIMVTHGHWDHIRALRELESLTGAITYAGSADAEAIRAQENFTVENELNGGEVFDFYDTELQVRAISVPGHTPGSIVYSVQTTWEDDSPATLLFTGDALFPGGVGKTDSPPQFGELFSNVLEKLFGNFDDEAIVLPGHGRSTTLGTERPHLEEWGSRGW</sequence>
<gene>
    <name evidence="3" type="ORF">CRM92_02140</name>
</gene>
<organism evidence="3 4">
    <name type="scientific">Rothia dentocariosa</name>
    <dbReference type="NCBI Taxonomy" id="2047"/>
    <lineage>
        <taxon>Bacteria</taxon>
        <taxon>Bacillati</taxon>
        <taxon>Actinomycetota</taxon>
        <taxon>Actinomycetes</taxon>
        <taxon>Micrococcales</taxon>
        <taxon>Micrococcaceae</taxon>
        <taxon>Rothia</taxon>
    </lineage>
</organism>
<dbReference type="CDD" id="cd06262">
    <property type="entry name" value="metallo-hydrolase-like_MBL-fold"/>
    <property type="match status" value="1"/>
</dbReference>
<dbReference type="AlphaFoldDB" id="A0A2A8D7J2"/>
<name>A0A2A8D7J2_9MICC</name>
<feature type="region of interest" description="Disordered" evidence="1">
    <location>
        <begin position="237"/>
        <end position="257"/>
    </location>
</feature>
<dbReference type="RefSeq" id="WP_098042260.1">
    <property type="nucleotide sequence ID" value="NZ_PDEV01000001.1"/>
</dbReference>
<dbReference type="Proteomes" id="UP000219947">
    <property type="component" value="Unassembled WGS sequence"/>
</dbReference>
<dbReference type="EMBL" id="PDEV01000001">
    <property type="protein sequence ID" value="PEN16861.1"/>
    <property type="molecule type" value="Genomic_DNA"/>
</dbReference>
<feature type="domain" description="Metallo-beta-lactamase" evidence="2">
    <location>
        <begin position="27"/>
        <end position="236"/>
    </location>
</feature>
<reference evidence="3" key="1">
    <citation type="submission" date="2017-10" db="EMBL/GenBank/DDBJ databases">
        <title>Kefir isolates.</title>
        <authorList>
            <person name="Kim Y."/>
            <person name="Blasche S."/>
        </authorList>
    </citation>
    <scope>NUCLEOTIDE SEQUENCE [LARGE SCALE GENOMIC DNA]</scope>
    <source>
        <strain evidence="3">OG2-2</strain>
    </source>
</reference>
<dbReference type="GO" id="GO:0016787">
    <property type="term" value="F:hydrolase activity"/>
    <property type="evidence" value="ECO:0007669"/>
    <property type="project" value="UniProtKB-KW"/>
</dbReference>
<keyword evidence="3" id="KW-0378">Hydrolase</keyword>
<evidence type="ECO:0000259" key="2">
    <source>
        <dbReference type="SMART" id="SM00849"/>
    </source>
</evidence>